<name>A0A134BCH6_9BACT</name>
<dbReference type="STRING" id="419005.HMPREF1860_01291"/>
<dbReference type="PATRIC" id="fig|419005.5.peg.1298"/>
<reference evidence="1 2" key="1">
    <citation type="submission" date="2016-01" db="EMBL/GenBank/DDBJ databases">
        <authorList>
            <person name="Oliw E.H."/>
        </authorList>
    </citation>
    <scope>NUCLEOTIDE SEQUENCE [LARGE SCALE GENOMIC DNA]</scope>
    <source>
        <strain evidence="1 2">DNF00307</strain>
    </source>
</reference>
<dbReference type="AlphaFoldDB" id="A0A134BCH6"/>
<organism evidence="1">
    <name type="scientific">Prevotella amnii</name>
    <dbReference type="NCBI Taxonomy" id="419005"/>
    <lineage>
        <taxon>Bacteria</taxon>
        <taxon>Pseudomonadati</taxon>
        <taxon>Bacteroidota</taxon>
        <taxon>Bacteroidia</taxon>
        <taxon>Bacteroidales</taxon>
        <taxon>Prevotellaceae</taxon>
        <taxon>Prevotella</taxon>
    </lineage>
</organism>
<proteinExistence type="predicted"/>
<dbReference type="Proteomes" id="UP000070531">
    <property type="component" value="Unassembled WGS sequence"/>
</dbReference>
<dbReference type="RefSeq" id="WP_060933014.1">
    <property type="nucleotide sequence ID" value="NZ_KQ960520.1"/>
</dbReference>
<evidence type="ECO:0000313" key="1">
    <source>
        <dbReference type="EMBL" id="KXB77629.1"/>
    </source>
</evidence>
<protein>
    <submittedName>
        <fullName evidence="1">Uncharacterized protein</fullName>
    </submittedName>
</protein>
<accession>A0A134BCH6</accession>
<evidence type="ECO:0000313" key="2">
    <source>
        <dbReference type="Proteomes" id="UP000070531"/>
    </source>
</evidence>
<comment type="caution">
    <text evidence="1">The sequence shown here is derived from an EMBL/GenBank/DDBJ whole genome shotgun (WGS) entry which is preliminary data.</text>
</comment>
<sequence>MGFEIVELEELSGDKAHIYSVILDGDKETLLEQFFNENSLYKELLKKMLNKIKAMADKTGCLRQYFKEGEGRFGDGVVALSVENLRLYGIYFNRTVVLFGSGGIKNVRAYQDDPILNKKAEQVKSIASKINKALCNNEFKISEAGELVSDKFEDYD</sequence>
<gene>
    <name evidence="1" type="ORF">HMPREF1860_01291</name>
</gene>
<dbReference type="EMBL" id="LSDL01000060">
    <property type="protein sequence ID" value="KXB77629.1"/>
    <property type="molecule type" value="Genomic_DNA"/>
</dbReference>